<dbReference type="EMBL" id="CP002349">
    <property type="protein sequence ID" value="ADR21011.1"/>
    <property type="molecule type" value="Genomic_DNA"/>
</dbReference>
<dbReference type="InterPro" id="IPR015422">
    <property type="entry name" value="PyrdxlP-dep_Trfase_small"/>
</dbReference>
<sequence length="386" mass="43666">MAINVIFLTTIPMNRKMKLEKHLQSQLEKRKSKGGYRQLKKQRSALTDFSSNDYLGLSKIEEIHSYENDFIDNGATGSRLLSGNKDYHEELEIFLEKYFKSESALLFNSGYMANLGVLSSVPQKGDTVLLDELSHVCIKEGVRLSRANYYNFKHNDLQDLEKKLKKIETGNIFIVVESVYSMDGDQAPLKAIVDLSDQYDANVIVDEAHSTGLFGDSGFGLCCHLGLEAQIFARIYTFGKAVGVHGAAVVGSNVLKEYLINYSRQFIYTTALPHHSVQVIRNALGYRANHPELWLELQAKIELFNRLLSNNVNKLESEHPVQGIILGNAGEAVNFANYLYDHSFDIRPILSPTVPKGKERVRICLHAFNSEEEITNLCHHINQYFQ</sequence>
<dbReference type="GO" id="GO:0009102">
    <property type="term" value="P:biotin biosynthetic process"/>
    <property type="evidence" value="ECO:0007669"/>
    <property type="project" value="TreeGrafter"/>
</dbReference>
<protein>
    <submittedName>
        <fullName evidence="8">8-amino-7-oxononanoate synthase</fullName>
        <ecNumber evidence="8">2.3.1.47</ecNumber>
    </submittedName>
</protein>
<evidence type="ECO:0000256" key="3">
    <source>
        <dbReference type="ARBA" id="ARBA00010008"/>
    </source>
</evidence>
<dbReference type="EC" id="2.3.1.47" evidence="8"/>
<keyword evidence="8" id="KW-0012">Acyltransferase</keyword>
<evidence type="ECO:0000313" key="8">
    <source>
        <dbReference type="EMBL" id="ADR21011.1"/>
    </source>
</evidence>
<dbReference type="GO" id="GO:0030170">
    <property type="term" value="F:pyridoxal phosphate binding"/>
    <property type="evidence" value="ECO:0007669"/>
    <property type="project" value="InterPro"/>
</dbReference>
<dbReference type="InterPro" id="IPR015421">
    <property type="entry name" value="PyrdxlP-dep_Trfase_major"/>
</dbReference>
<evidence type="ECO:0000256" key="5">
    <source>
        <dbReference type="ARBA" id="ARBA00022898"/>
    </source>
</evidence>
<comment type="pathway">
    <text evidence="2">Lipid metabolism.</text>
</comment>
<accession>E4TU83</accession>
<dbReference type="InterPro" id="IPR015424">
    <property type="entry name" value="PyrdxlP-dep_Trfase"/>
</dbReference>
<dbReference type="STRING" id="643867.Ftrac_1014"/>
<dbReference type="Proteomes" id="UP000008720">
    <property type="component" value="Chromosome"/>
</dbReference>
<evidence type="ECO:0000256" key="1">
    <source>
        <dbReference type="ARBA" id="ARBA00001933"/>
    </source>
</evidence>
<dbReference type="Pfam" id="PF00155">
    <property type="entry name" value="Aminotran_1_2"/>
    <property type="match status" value="1"/>
</dbReference>
<comment type="similarity">
    <text evidence="3">Belongs to the class-II pyridoxal-phosphate-dependent aminotransferase family. BioF subfamily.</text>
</comment>
<evidence type="ECO:0000313" key="9">
    <source>
        <dbReference type="Proteomes" id="UP000008720"/>
    </source>
</evidence>
<dbReference type="eggNOG" id="COG0156">
    <property type="taxonomic scope" value="Bacteria"/>
</dbReference>
<reference evidence="8 9" key="1">
    <citation type="journal article" date="2011" name="Stand. Genomic Sci.">
        <title>Complete genome sequence of Marivirga tractuosa type strain (H-43).</title>
        <authorList>
            <person name="Pagani I."/>
            <person name="Chertkov O."/>
            <person name="Lapidus A."/>
            <person name="Lucas S."/>
            <person name="Del Rio T.G."/>
            <person name="Tice H."/>
            <person name="Copeland A."/>
            <person name="Cheng J.F."/>
            <person name="Nolan M."/>
            <person name="Saunders E."/>
            <person name="Pitluck S."/>
            <person name="Held B."/>
            <person name="Goodwin L."/>
            <person name="Liolios K."/>
            <person name="Ovchinikova G."/>
            <person name="Ivanova N."/>
            <person name="Mavromatis K."/>
            <person name="Pati A."/>
            <person name="Chen A."/>
            <person name="Palaniappan K."/>
            <person name="Land M."/>
            <person name="Hauser L."/>
            <person name="Jeffries C.D."/>
            <person name="Detter J.C."/>
            <person name="Han C."/>
            <person name="Tapia R."/>
            <person name="Ngatchou-Djao O.D."/>
            <person name="Rohde M."/>
            <person name="Goker M."/>
            <person name="Spring S."/>
            <person name="Sikorski J."/>
            <person name="Woyke T."/>
            <person name="Bristow J."/>
            <person name="Eisen J.A."/>
            <person name="Markowitz V."/>
            <person name="Hugenholtz P."/>
            <person name="Klenk H.P."/>
            <person name="Kyrpides N.C."/>
        </authorList>
    </citation>
    <scope>NUCLEOTIDE SEQUENCE [LARGE SCALE GENOMIC DNA]</scope>
    <source>
        <strain evidence="9">ATCC 23168 / DSM 4126 / NBRC 15989 / NCIMB 1408 / VKM B-1430 / H-43</strain>
    </source>
</reference>
<evidence type="ECO:0000256" key="2">
    <source>
        <dbReference type="ARBA" id="ARBA00005189"/>
    </source>
</evidence>
<dbReference type="HOGENOM" id="CLU_015846_11_2_10"/>
<comment type="cofactor">
    <cofactor evidence="1 6">
        <name>pyridoxal 5'-phosphate</name>
        <dbReference type="ChEBI" id="CHEBI:597326"/>
    </cofactor>
</comment>
<dbReference type="InterPro" id="IPR001917">
    <property type="entry name" value="Aminotrans_II_pyridoxalP_BS"/>
</dbReference>
<organism evidence="8 9">
    <name type="scientific">Marivirga tractuosa (strain ATCC 23168 / DSM 4126 / NBRC 15989 / NCIMB 1408 / VKM B-1430 / H-43)</name>
    <name type="common">Microscilla tractuosa</name>
    <name type="synonym">Flexibacter tractuosus</name>
    <dbReference type="NCBI Taxonomy" id="643867"/>
    <lineage>
        <taxon>Bacteria</taxon>
        <taxon>Pseudomonadati</taxon>
        <taxon>Bacteroidota</taxon>
        <taxon>Cytophagia</taxon>
        <taxon>Cytophagales</taxon>
        <taxon>Marivirgaceae</taxon>
        <taxon>Marivirga</taxon>
    </lineage>
</organism>
<evidence type="ECO:0000256" key="6">
    <source>
        <dbReference type="RuleBase" id="RU003693"/>
    </source>
</evidence>
<evidence type="ECO:0000256" key="4">
    <source>
        <dbReference type="ARBA" id="ARBA00022679"/>
    </source>
</evidence>
<dbReference type="PANTHER" id="PTHR13693:SF77">
    <property type="entry name" value="8-AMINO-7-OXONONANOATE SYNTHASE"/>
    <property type="match status" value="1"/>
</dbReference>
<dbReference type="Gene3D" id="3.40.640.10">
    <property type="entry name" value="Type I PLP-dependent aspartate aminotransferase-like (Major domain)"/>
    <property type="match status" value="1"/>
</dbReference>
<keyword evidence="4 8" id="KW-0808">Transferase</keyword>
<dbReference type="PANTHER" id="PTHR13693">
    <property type="entry name" value="CLASS II AMINOTRANSFERASE/8-AMINO-7-OXONONANOATE SYNTHASE"/>
    <property type="match status" value="1"/>
</dbReference>
<dbReference type="InterPro" id="IPR050087">
    <property type="entry name" value="AON_synthase_class-II"/>
</dbReference>
<dbReference type="PROSITE" id="PS00599">
    <property type="entry name" value="AA_TRANSFER_CLASS_2"/>
    <property type="match status" value="1"/>
</dbReference>
<keyword evidence="9" id="KW-1185">Reference proteome</keyword>
<dbReference type="GO" id="GO:0008710">
    <property type="term" value="F:8-amino-7-oxononanoate synthase activity"/>
    <property type="evidence" value="ECO:0007669"/>
    <property type="project" value="UniProtKB-EC"/>
</dbReference>
<gene>
    <name evidence="8" type="ordered locus">Ftrac_1014</name>
</gene>
<dbReference type="AlphaFoldDB" id="E4TU83"/>
<proteinExistence type="inferred from homology"/>
<dbReference type="KEGG" id="mtt:Ftrac_1014"/>
<dbReference type="InterPro" id="IPR004839">
    <property type="entry name" value="Aminotransferase_I/II_large"/>
</dbReference>
<name>E4TU83_MARTH</name>
<keyword evidence="5 6" id="KW-0663">Pyridoxal phosphate</keyword>
<feature type="domain" description="Aminotransferase class I/classII large" evidence="7">
    <location>
        <begin position="47"/>
        <end position="381"/>
    </location>
</feature>
<evidence type="ECO:0000259" key="7">
    <source>
        <dbReference type="Pfam" id="PF00155"/>
    </source>
</evidence>
<dbReference type="SUPFAM" id="SSF53383">
    <property type="entry name" value="PLP-dependent transferases"/>
    <property type="match status" value="1"/>
</dbReference>
<dbReference type="Gene3D" id="3.90.1150.10">
    <property type="entry name" value="Aspartate Aminotransferase, domain 1"/>
    <property type="match status" value="1"/>
</dbReference>